<sequence>MNYVQNAVNLRRELHRIPELGWGEFCTTARIIKELDGLGWKVYAGLDQIGLD</sequence>
<dbReference type="AlphaFoldDB" id="J9FJ12"/>
<dbReference type="SUPFAM" id="SSF53187">
    <property type="entry name" value="Zn-dependent exopeptidases"/>
    <property type="match status" value="1"/>
</dbReference>
<evidence type="ECO:0000313" key="1">
    <source>
        <dbReference type="EMBL" id="EJW94906.1"/>
    </source>
</evidence>
<dbReference type="EMBL" id="AMCI01006112">
    <property type="protein sequence ID" value="EJW94906.1"/>
    <property type="molecule type" value="Genomic_DNA"/>
</dbReference>
<reference evidence="1" key="1">
    <citation type="journal article" date="2012" name="PLoS ONE">
        <title>Gene sets for utilization of primary and secondary nutrition supplies in the distal gut of endangered iberian lynx.</title>
        <authorList>
            <person name="Alcaide M."/>
            <person name="Messina E."/>
            <person name="Richter M."/>
            <person name="Bargiela R."/>
            <person name="Peplies J."/>
            <person name="Huws S.A."/>
            <person name="Newbold C.J."/>
            <person name="Golyshin P.N."/>
            <person name="Simon M.A."/>
            <person name="Lopez G."/>
            <person name="Yakimov M.M."/>
            <person name="Ferrer M."/>
        </authorList>
    </citation>
    <scope>NUCLEOTIDE SEQUENCE</scope>
</reference>
<accession>J9FJ12</accession>
<protein>
    <submittedName>
        <fullName evidence="1">Peptidase, M20D family</fullName>
    </submittedName>
</protein>
<name>J9FJ12_9ZZZZ</name>
<feature type="non-terminal residue" evidence="1">
    <location>
        <position position="52"/>
    </location>
</feature>
<comment type="caution">
    <text evidence="1">The sequence shown here is derived from an EMBL/GenBank/DDBJ whole genome shotgun (WGS) entry which is preliminary data.</text>
</comment>
<dbReference type="Gene3D" id="3.40.630.10">
    <property type="entry name" value="Zn peptidases"/>
    <property type="match status" value="1"/>
</dbReference>
<gene>
    <name evidence="1" type="ORF">EVA_16986</name>
</gene>
<proteinExistence type="predicted"/>
<organism evidence="1">
    <name type="scientific">gut metagenome</name>
    <dbReference type="NCBI Taxonomy" id="749906"/>
    <lineage>
        <taxon>unclassified sequences</taxon>
        <taxon>metagenomes</taxon>
        <taxon>organismal metagenomes</taxon>
    </lineage>
</organism>